<feature type="compositionally biased region" description="Low complexity" evidence="4">
    <location>
        <begin position="30"/>
        <end position="39"/>
    </location>
</feature>
<keyword evidence="2" id="KW-0863">Zinc-finger</keyword>
<evidence type="ECO:0000256" key="4">
    <source>
        <dbReference type="SAM" id="MobiDB-lite"/>
    </source>
</evidence>
<dbReference type="GO" id="GO:0031431">
    <property type="term" value="C:Dbf4-dependent protein kinase complex"/>
    <property type="evidence" value="ECO:0007669"/>
    <property type="project" value="TreeGrafter"/>
</dbReference>
<evidence type="ECO:0000313" key="6">
    <source>
        <dbReference type="EMBL" id="PAV75209.1"/>
    </source>
</evidence>
<dbReference type="InterPro" id="IPR051590">
    <property type="entry name" value="Replication_Regulatory_Kinase"/>
</dbReference>
<evidence type="ECO:0000256" key="3">
    <source>
        <dbReference type="ARBA" id="ARBA00022833"/>
    </source>
</evidence>
<dbReference type="GO" id="GO:0043539">
    <property type="term" value="F:protein serine/threonine kinase activator activity"/>
    <property type="evidence" value="ECO:0007669"/>
    <property type="project" value="TreeGrafter"/>
</dbReference>
<evidence type="ECO:0000259" key="5">
    <source>
        <dbReference type="Pfam" id="PF07535"/>
    </source>
</evidence>
<accession>A0A2A2KMY9</accession>
<keyword evidence="3" id="KW-0862">Zinc</keyword>
<dbReference type="GO" id="GO:0010571">
    <property type="term" value="P:positive regulation of nuclear cell cycle DNA replication"/>
    <property type="evidence" value="ECO:0007669"/>
    <property type="project" value="TreeGrafter"/>
</dbReference>
<evidence type="ECO:0000313" key="7">
    <source>
        <dbReference type="Proteomes" id="UP000218231"/>
    </source>
</evidence>
<dbReference type="Gene3D" id="6.10.250.3410">
    <property type="entry name" value="DBF zinc finger"/>
    <property type="match status" value="1"/>
</dbReference>
<reference evidence="6 7" key="1">
    <citation type="journal article" date="2017" name="Curr. Biol.">
        <title>Genome architecture and evolution of a unichromosomal asexual nematode.</title>
        <authorList>
            <person name="Fradin H."/>
            <person name="Zegar C."/>
            <person name="Gutwein M."/>
            <person name="Lucas J."/>
            <person name="Kovtun M."/>
            <person name="Corcoran D."/>
            <person name="Baugh L.R."/>
            <person name="Kiontke K."/>
            <person name="Gunsalus K."/>
            <person name="Fitch D.H."/>
            <person name="Piano F."/>
        </authorList>
    </citation>
    <scope>NUCLEOTIDE SEQUENCE [LARGE SCALE GENOMIC DNA]</scope>
    <source>
        <strain evidence="6">PF1309</strain>
    </source>
</reference>
<dbReference type="EMBL" id="LIAE01008158">
    <property type="protein sequence ID" value="PAV75209.1"/>
    <property type="molecule type" value="Genomic_DNA"/>
</dbReference>
<dbReference type="InterPro" id="IPR006572">
    <property type="entry name" value="Znf_DBF"/>
</dbReference>
<dbReference type="PANTHER" id="PTHR15375">
    <property type="entry name" value="ACTIVATOR OF S-PHASE KINASE-RELATED"/>
    <property type="match status" value="1"/>
</dbReference>
<dbReference type="InterPro" id="IPR038545">
    <property type="entry name" value="Znf_DBF_sf"/>
</dbReference>
<dbReference type="Pfam" id="PF07535">
    <property type="entry name" value="zf-DBF"/>
    <property type="match status" value="1"/>
</dbReference>
<gene>
    <name evidence="6" type="ORF">WR25_21309</name>
</gene>
<evidence type="ECO:0000256" key="1">
    <source>
        <dbReference type="ARBA" id="ARBA00022723"/>
    </source>
</evidence>
<dbReference type="PANTHER" id="PTHR15375:SF26">
    <property type="entry name" value="PROTEIN CHIFFON"/>
    <property type="match status" value="1"/>
</dbReference>
<dbReference type="AlphaFoldDB" id="A0A2A2KMY9"/>
<organism evidence="6 7">
    <name type="scientific">Diploscapter pachys</name>
    <dbReference type="NCBI Taxonomy" id="2018661"/>
    <lineage>
        <taxon>Eukaryota</taxon>
        <taxon>Metazoa</taxon>
        <taxon>Ecdysozoa</taxon>
        <taxon>Nematoda</taxon>
        <taxon>Chromadorea</taxon>
        <taxon>Rhabditida</taxon>
        <taxon>Rhabditina</taxon>
        <taxon>Rhabditomorpha</taxon>
        <taxon>Rhabditoidea</taxon>
        <taxon>Rhabditidae</taxon>
        <taxon>Diploscapter</taxon>
    </lineage>
</organism>
<keyword evidence="1" id="KW-0479">Metal-binding</keyword>
<protein>
    <recommendedName>
        <fullName evidence="5">DBF4-type domain-containing protein</fullName>
    </recommendedName>
</protein>
<feature type="region of interest" description="Disordered" evidence="4">
    <location>
        <begin position="20"/>
        <end position="39"/>
    </location>
</feature>
<name>A0A2A2KMY9_9BILA</name>
<dbReference type="GO" id="GO:0003676">
    <property type="term" value="F:nucleic acid binding"/>
    <property type="evidence" value="ECO:0007669"/>
    <property type="project" value="InterPro"/>
</dbReference>
<dbReference type="GO" id="GO:1901987">
    <property type="term" value="P:regulation of cell cycle phase transition"/>
    <property type="evidence" value="ECO:0007669"/>
    <property type="project" value="TreeGrafter"/>
</dbReference>
<keyword evidence="7" id="KW-1185">Reference proteome</keyword>
<dbReference type="STRING" id="2018661.A0A2A2KMY9"/>
<dbReference type="GO" id="GO:0008270">
    <property type="term" value="F:zinc ion binding"/>
    <property type="evidence" value="ECO:0007669"/>
    <property type="project" value="UniProtKB-KW"/>
</dbReference>
<evidence type="ECO:0000256" key="2">
    <source>
        <dbReference type="ARBA" id="ARBA00022771"/>
    </source>
</evidence>
<feature type="domain" description="DBF4-type" evidence="5">
    <location>
        <begin position="278"/>
        <end position="320"/>
    </location>
</feature>
<feature type="region of interest" description="Disordered" evidence="4">
    <location>
        <begin position="342"/>
        <end position="368"/>
    </location>
</feature>
<dbReference type="Proteomes" id="UP000218231">
    <property type="component" value="Unassembled WGS sequence"/>
</dbReference>
<proteinExistence type="predicted"/>
<dbReference type="OrthoDB" id="21380at2759"/>
<comment type="caution">
    <text evidence="6">The sequence shown here is derived from an EMBL/GenBank/DDBJ whole genome shotgun (WGS) entry which is preliminary data.</text>
</comment>
<sequence>MLSKSRKRPLTIDMGANLAAGDTSVGKRPNSSLVPHSNSSNSRVVYMAKPLVGRSYILDLEDRKEYTQLAAEITKMGGNIVDSINSQNGKDRVTLISDHRSAERLERATASIDKPAEKLAPATLKALPILLRQAHNSNIKVRTLNNFKIYLKMVKTRLATSISVTNAPQKVNPRKSLLLNLNDSIGSQKKEKKLRPPFLKMEDACQSYCPIYKQFSSKDNYRTLYVGLEYGNSLFHKASREQMERRQREEMAAKEIAEEGMIIPNNNQRRLTTTKQKAGGYCEICGTKYEEDLRLHYKSRDHMTRVLQPGFYDEVDGMLGSYVQEINCPHFAPISWKAGPPGLKNQIKRRSDSISSSSSRTSSSKRSSDCMLPAILDSYDVSSEPRFMFSDRDQGNPDLIFY</sequence>
<feature type="compositionally biased region" description="Low complexity" evidence="4">
    <location>
        <begin position="353"/>
        <end position="365"/>
    </location>
</feature>